<dbReference type="FunFam" id="3.20.20.10:FF:000018">
    <property type="entry name" value="Pyridoxal phosphate homeostasis protein"/>
    <property type="match status" value="1"/>
</dbReference>
<dbReference type="PANTHER" id="PTHR10146:SF14">
    <property type="entry name" value="PYRIDOXAL PHOSPHATE HOMEOSTASIS PROTEIN"/>
    <property type="match status" value="1"/>
</dbReference>
<protein>
    <submittedName>
        <fullName evidence="3">UPF0001 protein YggS</fullName>
    </submittedName>
</protein>
<dbReference type="HAMAP" id="MF_02087">
    <property type="entry name" value="PLP_homeostasis"/>
    <property type="match status" value="1"/>
</dbReference>
<dbReference type="InterPro" id="IPR011078">
    <property type="entry name" value="PyrdxlP_homeostasis"/>
</dbReference>
<dbReference type="SUPFAM" id="SSF51419">
    <property type="entry name" value="PLP-binding barrel"/>
    <property type="match status" value="1"/>
</dbReference>
<gene>
    <name evidence="3" type="ORF">MNBD_BACTEROID01-663</name>
</gene>
<proteinExistence type="inferred from homology"/>
<dbReference type="EMBL" id="UOEP01000089">
    <property type="protein sequence ID" value="VAW18717.1"/>
    <property type="molecule type" value="Genomic_DNA"/>
</dbReference>
<dbReference type="Gene3D" id="3.20.20.10">
    <property type="entry name" value="Alanine racemase"/>
    <property type="match status" value="1"/>
</dbReference>
<dbReference type="InterPro" id="IPR001608">
    <property type="entry name" value="Ala_racemase_N"/>
</dbReference>
<keyword evidence="1" id="KW-0663">Pyridoxal phosphate</keyword>
<evidence type="ECO:0000313" key="3">
    <source>
        <dbReference type="EMBL" id="VAW18717.1"/>
    </source>
</evidence>
<dbReference type="CDD" id="cd00635">
    <property type="entry name" value="PLPDE_III_YBL036c_like"/>
    <property type="match status" value="1"/>
</dbReference>
<dbReference type="PANTHER" id="PTHR10146">
    <property type="entry name" value="PROLINE SYNTHETASE CO-TRANSCRIBED BACTERIAL HOMOLOG PROTEIN"/>
    <property type="match status" value="1"/>
</dbReference>
<evidence type="ECO:0000256" key="1">
    <source>
        <dbReference type="ARBA" id="ARBA00022898"/>
    </source>
</evidence>
<feature type="domain" description="Alanine racemase N-terminal" evidence="2">
    <location>
        <begin position="3"/>
        <end position="219"/>
    </location>
</feature>
<dbReference type="PROSITE" id="PS01211">
    <property type="entry name" value="UPF0001"/>
    <property type="match status" value="1"/>
</dbReference>
<dbReference type="Pfam" id="PF01168">
    <property type="entry name" value="Ala_racemase_N"/>
    <property type="match status" value="1"/>
</dbReference>
<dbReference type="InterPro" id="IPR029066">
    <property type="entry name" value="PLP-binding_barrel"/>
</dbReference>
<dbReference type="PIRSF" id="PIRSF004848">
    <property type="entry name" value="YBL036c_PLPDEIII"/>
    <property type="match status" value="1"/>
</dbReference>
<dbReference type="AlphaFoldDB" id="A0A3B0TZ44"/>
<accession>A0A3B0TZ44</accession>
<evidence type="ECO:0000259" key="2">
    <source>
        <dbReference type="Pfam" id="PF01168"/>
    </source>
</evidence>
<reference evidence="3" key="1">
    <citation type="submission" date="2018-06" db="EMBL/GenBank/DDBJ databases">
        <authorList>
            <person name="Zhirakovskaya E."/>
        </authorList>
    </citation>
    <scope>NUCLEOTIDE SEQUENCE</scope>
</reference>
<dbReference type="NCBIfam" id="TIGR00044">
    <property type="entry name" value="YggS family pyridoxal phosphate-dependent enzyme"/>
    <property type="match status" value="1"/>
</dbReference>
<sequence length="222" mass="24992">MDIRENIRKIKEGLPSNVTLVAVSKTKPVDDILEAYDSGHLIFGENKVQDLVQKYETLPKDIEWHMIGHLQTNKVKHIAPFIHLIHAVDSLKLLKVINNEALKNGRVVSCLLQFHIASEETKYGLSLSEAEELLSSKDYMGLTNVGIQGVMGMATFTDDKGKIRKEFRTLKGIFDKLKSKYFRGEASFKEISMGMSDDYLLAIEEGSTLVRIGSSIFGPRNY</sequence>
<name>A0A3B0TZ44_9ZZZZ</name>
<dbReference type="GO" id="GO:0030170">
    <property type="term" value="F:pyridoxal phosphate binding"/>
    <property type="evidence" value="ECO:0007669"/>
    <property type="project" value="InterPro"/>
</dbReference>
<organism evidence="3">
    <name type="scientific">hydrothermal vent metagenome</name>
    <dbReference type="NCBI Taxonomy" id="652676"/>
    <lineage>
        <taxon>unclassified sequences</taxon>
        <taxon>metagenomes</taxon>
        <taxon>ecological metagenomes</taxon>
    </lineage>
</organism>